<keyword evidence="2" id="KW-0004">4Fe-4S</keyword>
<dbReference type="NCBIfam" id="TIGR04085">
    <property type="entry name" value="rSAM_more_4Fe4S"/>
    <property type="match status" value="1"/>
</dbReference>
<dbReference type="SUPFAM" id="SSF102114">
    <property type="entry name" value="Radical SAM enzymes"/>
    <property type="match status" value="1"/>
</dbReference>
<evidence type="ECO:0000256" key="6">
    <source>
        <dbReference type="ARBA" id="ARBA00023014"/>
    </source>
</evidence>
<evidence type="ECO:0000313" key="8">
    <source>
        <dbReference type="EMBL" id="OGC14289.1"/>
    </source>
</evidence>
<dbReference type="InterPro" id="IPR017200">
    <property type="entry name" value="PqqE-like"/>
</dbReference>
<evidence type="ECO:0000256" key="4">
    <source>
        <dbReference type="ARBA" id="ARBA00022723"/>
    </source>
</evidence>
<dbReference type="GO" id="GO:0051539">
    <property type="term" value="F:4 iron, 4 sulfur cluster binding"/>
    <property type="evidence" value="ECO:0007669"/>
    <property type="project" value="UniProtKB-KW"/>
</dbReference>
<dbReference type="PANTHER" id="PTHR11228:SF7">
    <property type="entry name" value="PQQA PEPTIDE CYCLASE"/>
    <property type="match status" value="1"/>
</dbReference>
<comment type="cofactor">
    <cofactor evidence="1">
        <name>[4Fe-4S] cluster</name>
        <dbReference type="ChEBI" id="CHEBI:49883"/>
    </cofactor>
</comment>
<dbReference type="InterPro" id="IPR023885">
    <property type="entry name" value="4Fe4S-binding_SPASM_dom"/>
</dbReference>
<dbReference type="Proteomes" id="UP000177905">
    <property type="component" value="Unassembled WGS sequence"/>
</dbReference>
<dbReference type="InterPro" id="IPR006638">
    <property type="entry name" value="Elp3/MiaA/NifB-like_rSAM"/>
</dbReference>
<dbReference type="GO" id="GO:0046872">
    <property type="term" value="F:metal ion binding"/>
    <property type="evidence" value="ECO:0007669"/>
    <property type="project" value="UniProtKB-KW"/>
</dbReference>
<dbReference type="PIRSF" id="PIRSF037420">
    <property type="entry name" value="PQQ_syn_pqqE"/>
    <property type="match status" value="1"/>
</dbReference>
<dbReference type="AlphaFoldDB" id="A0A1F4S1M6"/>
<dbReference type="SFLD" id="SFLDG01067">
    <property type="entry name" value="SPASM/twitch_domain_containing"/>
    <property type="match status" value="1"/>
</dbReference>
<dbReference type="SFLD" id="SFLDG01386">
    <property type="entry name" value="main_SPASM_domain-containing"/>
    <property type="match status" value="1"/>
</dbReference>
<evidence type="ECO:0000256" key="1">
    <source>
        <dbReference type="ARBA" id="ARBA00001966"/>
    </source>
</evidence>
<dbReference type="SFLD" id="SFLDS00029">
    <property type="entry name" value="Radical_SAM"/>
    <property type="match status" value="1"/>
</dbReference>
<dbReference type="EMBL" id="MEUA01000039">
    <property type="protein sequence ID" value="OGC14289.1"/>
    <property type="molecule type" value="Genomic_DNA"/>
</dbReference>
<dbReference type="InterPro" id="IPR013785">
    <property type="entry name" value="Aldolase_TIM"/>
</dbReference>
<dbReference type="GO" id="GO:0003824">
    <property type="term" value="F:catalytic activity"/>
    <property type="evidence" value="ECO:0007669"/>
    <property type="project" value="InterPro"/>
</dbReference>
<name>A0A1F4S1M6_UNCSA</name>
<gene>
    <name evidence="8" type="ORF">A2290_04980</name>
</gene>
<dbReference type="SMART" id="SM00729">
    <property type="entry name" value="Elp3"/>
    <property type="match status" value="1"/>
</dbReference>
<evidence type="ECO:0000259" key="7">
    <source>
        <dbReference type="PROSITE" id="PS51918"/>
    </source>
</evidence>
<organism evidence="8 9">
    <name type="scientific">candidate division WOR-1 bacterium RIFOXYB2_FULL_36_35</name>
    <dbReference type="NCBI Taxonomy" id="1802578"/>
    <lineage>
        <taxon>Bacteria</taxon>
        <taxon>Bacillati</taxon>
        <taxon>Saganbacteria</taxon>
    </lineage>
</organism>
<dbReference type="InterPro" id="IPR050377">
    <property type="entry name" value="Radical_SAM_PqqE_MftC-like"/>
</dbReference>
<dbReference type="PANTHER" id="PTHR11228">
    <property type="entry name" value="RADICAL SAM DOMAIN PROTEIN"/>
    <property type="match status" value="1"/>
</dbReference>
<evidence type="ECO:0000256" key="5">
    <source>
        <dbReference type="ARBA" id="ARBA00023004"/>
    </source>
</evidence>
<dbReference type="Gene3D" id="3.20.20.70">
    <property type="entry name" value="Aldolase class I"/>
    <property type="match status" value="1"/>
</dbReference>
<evidence type="ECO:0000256" key="3">
    <source>
        <dbReference type="ARBA" id="ARBA00022691"/>
    </source>
</evidence>
<proteinExistence type="predicted"/>
<comment type="caution">
    <text evidence="8">The sequence shown here is derived from an EMBL/GenBank/DDBJ whole genome shotgun (WGS) entry which is preliminary data.</text>
</comment>
<dbReference type="CDD" id="cd01335">
    <property type="entry name" value="Radical_SAM"/>
    <property type="match status" value="1"/>
</dbReference>
<keyword evidence="3" id="KW-0949">S-adenosyl-L-methionine</keyword>
<evidence type="ECO:0000313" key="9">
    <source>
        <dbReference type="Proteomes" id="UP000177905"/>
    </source>
</evidence>
<keyword evidence="4" id="KW-0479">Metal-binding</keyword>
<sequence length="317" mass="35662">MKKPYFIYEITARCNNNCLYCYNVWKEEHNYDQRELSFDKTKELFDKLFDDISPSGITIAGGEPLLHPNIFDVVLLLSKKTRVGIATNGLLLDEEKISKLIENGVIYFEISLPTLNPGTYKHLCGSEQLEIVRKAVLLIKNGGSKLTISFVATKLNLEDISDVIDLSFAFLADTVAINRFVPGGRGLDYLSELSISDKELLQVLVIADKKSKEYKMPINITIPIESCIINHKEYPNLNFGSCVCGKEKWVIDPFGNLRTCEQNPQVIGNLLSSNFSELSQSESVKSFQENNFSISCEKCGRFENCGGGCRFVRSHKT</sequence>
<keyword evidence="6" id="KW-0411">Iron-sulfur</keyword>
<dbReference type="PROSITE" id="PS51918">
    <property type="entry name" value="RADICAL_SAM"/>
    <property type="match status" value="1"/>
</dbReference>
<dbReference type="Pfam" id="PF13186">
    <property type="entry name" value="SPASM"/>
    <property type="match status" value="1"/>
</dbReference>
<dbReference type="InterPro" id="IPR007197">
    <property type="entry name" value="rSAM"/>
</dbReference>
<reference evidence="8 9" key="1">
    <citation type="journal article" date="2016" name="Nat. Commun.">
        <title>Thousands of microbial genomes shed light on interconnected biogeochemical processes in an aquifer system.</title>
        <authorList>
            <person name="Anantharaman K."/>
            <person name="Brown C.T."/>
            <person name="Hug L.A."/>
            <person name="Sharon I."/>
            <person name="Castelle C.J."/>
            <person name="Probst A.J."/>
            <person name="Thomas B.C."/>
            <person name="Singh A."/>
            <person name="Wilkins M.J."/>
            <person name="Karaoz U."/>
            <person name="Brodie E.L."/>
            <person name="Williams K.H."/>
            <person name="Hubbard S.S."/>
            <person name="Banfield J.F."/>
        </authorList>
    </citation>
    <scope>NUCLEOTIDE SEQUENCE [LARGE SCALE GENOMIC DNA]</scope>
</reference>
<keyword evidence="5" id="KW-0408">Iron</keyword>
<dbReference type="Pfam" id="PF04055">
    <property type="entry name" value="Radical_SAM"/>
    <property type="match status" value="1"/>
</dbReference>
<evidence type="ECO:0000256" key="2">
    <source>
        <dbReference type="ARBA" id="ARBA00022485"/>
    </source>
</evidence>
<feature type="domain" description="Radical SAM core" evidence="7">
    <location>
        <begin position="1"/>
        <end position="213"/>
    </location>
</feature>
<protein>
    <recommendedName>
        <fullName evidence="7">Radical SAM core domain-containing protein</fullName>
    </recommendedName>
</protein>
<accession>A0A1F4S1M6</accession>
<dbReference type="InterPro" id="IPR058240">
    <property type="entry name" value="rSAM_sf"/>
</dbReference>